<dbReference type="AlphaFoldDB" id="E8LYZ4"/>
<reference evidence="1 2" key="1">
    <citation type="journal article" date="2012" name="Int. J. Syst. Evol. Microbiol.">
        <title>Vibrio caribbeanicus sp. nov., isolated from the marine sponge Scleritoderma cyanea.</title>
        <authorList>
            <person name="Hoffmann M."/>
            <person name="Monday S.R."/>
            <person name="Allard M.W."/>
            <person name="Strain E.A."/>
            <person name="Whittaker P."/>
            <person name="Naum M."/>
            <person name="McCarthy P.J."/>
            <person name="Lopez J.V."/>
            <person name="Fischer M."/>
            <person name="Brown E.W."/>
        </authorList>
    </citation>
    <scope>NUCLEOTIDE SEQUENCE [LARGE SCALE GENOMIC DNA]</scope>
    <source>
        <strain evidence="1 2">LMG 20546</strain>
    </source>
</reference>
<keyword evidence="2" id="KW-1185">Reference proteome</keyword>
<feature type="non-terminal residue" evidence="1">
    <location>
        <position position="1"/>
    </location>
</feature>
<dbReference type="EMBL" id="AEVS01000099">
    <property type="protein sequence ID" value="EGA64082.1"/>
    <property type="molecule type" value="Genomic_DNA"/>
</dbReference>
<dbReference type="RefSeq" id="WP_006881063.1">
    <property type="nucleotide sequence ID" value="NZ_AEVS01000099.1"/>
</dbReference>
<comment type="caution">
    <text evidence="1">The sequence shown here is derived from an EMBL/GenBank/DDBJ whole genome shotgun (WGS) entry which is preliminary data.</text>
</comment>
<name>E8LYZ4_9VIBR</name>
<feature type="non-terminal residue" evidence="1">
    <location>
        <position position="107"/>
    </location>
</feature>
<gene>
    <name evidence="1" type="ORF">VIBR0546_16241</name>
</gene>
<evidence type="ECO:0008006" key="3">
    <source>
        <dbReference type="Google" id="ProtNLM"/>
    </source>
</evidence>
<proteinExistence type="predicted"/>
<organism evidence="1 2">
    <name type="scientific">Vibrio brasiliensis LMG 20546</name>
    <dbReference type="NCBI Taxonomy" id="945543"/>
    <lineage>
        <taxon>Bacteria</taxon>
        <taxon>Pseudomonadati</taxon>
        <taxon>Pseudomonadota</taxon>
        <taxon>Gammaproteobacteria</taxon>
        <taxon>Vibrionales</taxon>
        <taxon>Vibrionaceae</taxon>
        <taxon>Vibrio</taxon>
        <taxon>Vibrio oreintalis group</taxon>
    </lineage>
</organism>
<sequence length="107" mass="11482">NQDGKVYLDFDGNNIEVPAYVQDIYVEVETTDDSVDPVHEGSERFQLVVRDVNNVTTDSNGKAKAAAFITDSGENGGDDDRPVITEITGGAVEEGELVSFDVTLSNA</sequence>
<protein>
    <recommendedName>
        <fullName evidence="3">RTX toxin</fullName>
    </recommendedName>
</protein>
<evidence type="ECO:0000313" key="1">
    <source>
        <dbReference type="EMBL" id="EGA64082.1"/>
    </source>
</evidence>
<dbReference type="Proteomes" id="UP000004371">
    <property type="component" value="Unassembled WGS sequence"/>
</dbReference>
<evidence type="ECO:0000313" key="2">
    <source>
        <dbReference type="Proteomes" id="UP000004371"/>
    </source>
</evidence>
<accession>E8LYZ4</accession>